<protein>
    <submittedName>
        <fullName evidence="1">Uncharacterized protein</fullName>
    </submittedName>
</protein>
<sequence length="85" mass="9379">MMSRYVLNYAGSGATREIVADTDKEAKRVALSLIGETAVAGWQWDDNGTNDDGQQMERLLLWTSEEMAENDDGARAVAELTVVRD</sequence>
<name>A0A6J5Q5L1_9CAUD</name>
<evidence type="ECO:0000313" key="1">
    <source>
        <dbReference type="EMBL" id="CAB4177837.1"/>
    </source>
</evidence>
<proteinExistence type="predicted"/>
<gene>
    <name evidence="1" type="ORF">UFOVP1004_26</name>
</gene>
<organism evidence="1">
    <name type="scientific">uncultured Caudovirales phage</name>
    <dbReference type="NCBI Taxonomy" id="2100421"/>
    <lineage>
        <taxon>Viruses</taxon>
        <taxon>Duplodnaviria</taxon>
        <taxon>Heunggongvirae</taxon>
        <taxon>Uroviricota</taxon>
        <taxon>Caudoviricetes</taxon>
        <taxon>Peduoviridae</taxon>
        <taxon>Maltschvirus</taxon>
        <taxon>Maltschvirus maltsch</taxon>
    </lineage>
</organism>
<reference evidence="1" key="1">
    <citation type="submission" date="2020-05" db="EMBL/GenBank/DDBJ databases">
        <authorList>
            <person name="Chiriac C."/>
            <person name="Salcher M."/>
            <person name="Ghai R."/>
            <person name="Kavagutti S V."/>
        </authorList>
    </citation>
    <scope>NUCLEOTIDE SEQUENCE</scope>
</reference>
<dbReference type="EMBL" id="LR796964">
    <property type="protein sequence ID" value="CAB4177837.1"/>
    <property type="molecule type" value="Genomic_DNA"/>
</dbReference>
<accession>A0A6J5Q5L1</accession>